<keyword evidence="2 5" id="KW-0238">DNA-binding</keyword>
<dbReference type="PANTHER" id="PTHR34580:SF3">
    <property type="entry name" value="PROTEIN PAFB"/>
    <property type="match status" value="1"/>
</dbReference>
<dbReference type="InterPro" id="IPR036390">
    <property type="entry name" value="WH_DNA-bd_sf"/>
</dbReference>
<dbReference type="PROSITE" id="PS51000">
    <property type="entry name" value="HTH_DEOR_2"/>
    <property type="match status" value="1"/>
</dbReference>
<dbReference type="GO" id="GO:0003677">
    <property type="term" value="F:DNA binding"/>
    <property type="evidence" value="ECO:0007669"/>
    <property type="project" value="UniProtKB-KW"/>
</dbReference>
<dbReference type="InterPro" id="IPR057727">
    <property type="entry name" value="WCX_dom"/>
</dbReference>
<protein>
    <submittedName>
        <fullName evidence="5">DNA-binding transcriptional regulator</fullName>
    </submittedName>
</protein>
<dbReference type="Pfam" id="PF08279">
    <property type="entry name" value="HTH_11"/>
    <property type="match status" value="1"/>
</dbReference>
<evidence type="ECO:0000256" key="2">
    <source>
        <dbReference type="ARBA" id="ARBA00023125"/>
    </source>
</evidence>
<evidence type="ECO:0000259" key="4">
    <source>
        <dbReference type="PROSITE" id="PS51000"/>
    </source>
</evidence>
<dbReference type="InterPro" id="IPR001034">
    <property type="entry name" value="DeoR_HTH"/>
</dbReference>
<dbReference type="Pfam" id="PF25583">
    <property type="entry name" value="WCX"/>
    <property type="match status" value="1"/>
</dbReference>
<dbReference type="InterPro" id="IPR028349">
    <property type="entry name" value="PafC-like"/>
</dbReference>
<evidence type="ECO:0000256" key="1">
    <source>
        <dbReference type="ARBA" id="ARBA00023015"/>
    </source>
</evidence>
<accession>A0ABQ4EYP4</accession>
<dbReference type="Gene3D" id="1.10.10.10">
    <property type="entry name" value="Winged helix-like DNA-binding domain superfamily/Winged helix DNA-binding domain"/>
    <property type="match status" value="1"/>
</dbReference>
<dbReference type="PROSITE" id="PS00894">
    <property type="entry name" value="HTH_DEOR_1"/>
    <property type="match status" value="1"/>
</dbReference>
<dbReference type="PROSITE" id="PS52050">
    <property type="entry name" value="WYL"/>
    <property type="match status" value="1"/>
</dbReference>
<dbReference type="PANTHER" id="PTHR34580">
    <property type="match status" value="1"/>
</dbReference>
<reference evidence="5 6" key="1">
    <citation type="submission" date="2021-01" db="EMBL/GenBank/DDBJ databases">
        <title>Whole genome shotgun sequence of Plantactinospora mayteni NBRC 109088.</title>
        <authorList>
            <person name="Komaki H."/>
            <person name="Tamura T."/>
        </authorList>
    </citation>
    <scope>NUCLEOTIDE SEQUENCE [LARGE SCALE GENOMIC DNA]</scope>
    <source>
        <strain evidence="5 6">NBRC 109088</strain>
    </source>
</reference>
<gene>
    <name evidence="5" type="ORF">Pma05_63290</name>
</gene>
<feature type="domain" description="HTH deoR-type" evidence="4">
    <location>
        <begin position="4"/>
        <end position="59"/>
    </location>
</feature>
<dbReference type="SUPFAM" id="SSF46785">
    <property type="entry name" value="Winged helix' DNA-binding domain"/>
    <property type="match status" value="1"/>
</dbReference>
<dbReference type="InterPro" id="IPR051534">
    <property type="entry name" value="CBASS_pafABC_assoc_protein"/>
</dbReference>
<name>A0ABQ4EYP4_9ACTN</name>
<keyword evidence="3" id="KW-0804">Transcription</keyword>
<sequence length="323" mass="34916">MLDTSARLLRLLALLPTRTGWTGPELAERLGVTVRTLRRDMARLRDLGYPVRATPGVAGGYTLGAGSTLPPLLLDDDEAVAVVLSLRTAASQSVTGIAETSLRALAKLERILPARLRQRAAALRLTTVPLAGGAPTVDPELLTAIAEACQSLHRITFGYRDRDGEASIRRVEPHRLVHTGRRWYLVARDTDRDAWRTFRADRIDDIRSIGSRFTPDEPPDPATFVADSVGAAPYRYRARVLVHAPAAEVAERVPPTAGLVEAVDRHSCLLSTGADSLGFLALHLALLGPEFTVLEPAELADELGLLAGRLDRARGRSGSDRPA</sequence>
<proteinExistence type="predicted"/>
<dbReference type="InterPro" id="IPR013196">
    <property type="entry name" value="HTH_11"/>
</dbReference>
<dbReference type="PIRSF" id="PIRSF016838">
    <property type="entry name" value="PafC"/>
    <property type="match status" value="1"/>
</dbReference>
<keyword evidence="6" id="KW-1185">Reference proteome</keyword>
<evidence type="ECO:0000313" key="5">
    <source>
        <dbReference type="EMBL" id="GIG99756.1"/>
    </source>
</evidence>
<dbReference type="InterPro" id="IPR036388">
    <property type="entry name" value="WH-like_DNA-bd_sf"/>
</dbReference>
<comment type="caution">
    <text evidence="5">The sequence shown here is derived from an EMBL/GenBank/DDBJ whole genome shotgun (WGS) entry which is preliminary data.</text>
</comment>
<dbReference type="InterPro" id="IPR026881">
    <property type="entry name" value="WYL_dom"/>
</dbReference>
<organism evidence="5 6">
    <name type="scientific">Plantactinospora mayteni</name>
    <dbReference type="NCBI Taxonomy" id="566021"/>
    <lineage>
        <taxon>Bacteria</taxon>
        <taxon>Bacillati</taxon>
        <taxon>Actinomycetota</taxon>
        <taxon>Actinomycetes</taxon>
        <taxon>Micromonosporales</taxon>
        <taxon>Micromonosporaceae</taxon>
        <taxon>Plantactinospora</taxon>
    </lineage>
</organism>
<dbReference type="EMBL" id="BONX01000047">
    <property type="protein sequence ID" value="GIG99756.1"/>
    <property type="molecule type" value="Genomic_DNA"/>
</dbReference>
<dbReference type="Proteomes" id="UP000621500">
    <property type="component" value="Unassembled WGS sequence"/>
</dbReference>
<dbReference type="RefSeq" id="WP_203861113.1">
    <property type="nucleotide sequence ID" value="NZ_BAAAZQ010000001.1"/>
</dbReference>
<dbReference type="Pfam" id="PF13280">
    <property type="entry name" value="WYL"/>
    <property type="match status" value="1"/>
</dbReference>
<evidence type="ECO:0000256" key="3">
    <source>
        <dbReference type="ARBA" id="ARBA00023163"/>
    </source>
</evidence>
<evidence type="ECO:0000313" key="6">
    <source>
        <dbReference type="Proteomes" id="UP000621500"/>
    </source>
</evidence>
<keyword evidence="1" id="KW-0805">Transcription regulation</keyword>
<dbReference type="InterPro" id="IPR018356">
    <property type="entry name" value="Tscrpt_reg_HTH_DeoR_CS"/>
</dbReference>